<keyword evidence="5" id="KW-0539">Nucleus</keyword>
<dbReference type="GO" id="GO:0003723">
    <property type="term" value="F:RNA binding"/>
    <property type="evidence" value="ECO:0007669"/>
    <property type="project" value="InterPro"/>
</dbReference>
<dbReference type="GO" id="GO:0000398">
    <property type="term" value="P:mRNA splicing, via spliceosome"/>
    <property type="evidence" value="ECO:0007669"/>
    <property type="project" value="InterPro"/>
</dbReference>
<evidence type="ECO:0000259" key="7">
    <source>
        <dbReference type="PROSITE" id="PS00028"/>
    </source>
</evidence>
<evidence type="ECO:0000256" key="4">
    <source>
        <dbReference type="ARBA" id="ARBA00022833"/>
    </source>
</evidence>
<evidence type="ECO:0000256" key="6">
    <source>
        <dbReference type="SAM" id="MobiDB-lite"/>
    </source>
</evidence>
<comment type="subcellular location">
    <subcellularLocation>
        <location evidence="1">Nucleus</location>
    </subcellularLocation>
</comment>
<reference evidence="8" key="1">
    <citation type="journal article" date="2020" name="Stud. Mycol.">
        <title>101 Dothideomycetes genomes: a test case for predicting lifestyles and emergence of pathogens.</title>
        <authorList>
            <person name="Haridas S."/>
            <person name="Albert R."/>
            <person name="Binder M."/>
            <person name="Bloem J."/>
            <person name="Labutti K."/>
            <person name="Salamov A."/>
            <person name="Andreopoulos B."/>
            <person name="Baker S."/>
            <person name="Barry K."/>
            <person name="Bills G."/>
            <person name="Bluhm B."/>
            <person name="Cannon C."/>
            <person name="Castanera R."/>
            <person name="Culley D."/>
            <person name="Daum C."/>
            <person name="Ezra D."/>
            <person name="Gonzalez J."/>
            <person name="Henrissat B."/>
            <person name="Kuo A."/>
            <person name="Liang C."/>
            <person name="Lipzen A."/>
            <person name="Lutzoni F."/>
            <person name="Magnuson J."/>
            <person name="Mondo S."/>
            <person name="Nolan M."/>
            <person name="Ohm R."/>
            <person name="Pangilinan J."/>
            <person name="Park H.-J."/>
            <person name="Ramirez L."/>
            <person name="Alfaro M."/>
            <person name="Sun H."/>
            <person name="Tritt A."/>
            <person name="Yoshinaga Y."/>
            <person name="Zwiers L.-H."/>
            <person name="Turgeon B."/>
            <person name="Goodwin S."/>
            <person name="Spatafora J."/>
            <person name="Crous P."/>
            <person name="Grigoriev I."/>
        </authorList>
    </citation>
    <scope>NUCLEOTIDE SEQUENCE</scope>
    <source>
        <strain evidence="8">CBS 161.51</strain>
    </source>
</reference>
<keyword evidence="2" id="KW-0479">Metal-binding</keyword>
<dbReference type="SMART" id="SM00451">
    <property type="entry name" value="ZnF_U1"/>
    <property type="match status" value="1"/>
</dbReference>
<evidence type="ECO:0000256" key="2">
    <source>
        <dbReference type="ARBA" id="ARBA00022723"/>
    </source>
</evidence>
<feature type="region of interest" description="Disordered" evidence="6">
    <location>
        <begin position="295"/>
        <end position="326"/>
    </location>
</feature>
<feature type="domain" description="C2H2-type" evidence="7">
    <location>
        <begin position="272"/>
        <end position="294"/>
    </location>
</feature>
<name>A0A6A5SAT7_9PLEO</name>
<evidence type="ECO:0000256" key="3">
    <source>
        <dbReference type="ARBA" id="ARBA00022771"/>
    </source>
</evidence>
<dbReference type="SUPFAM" id="SSF57667">
    <property type="entry name" value="beta-beta-alpha zinc fingers"/>
    <property type="match status" value="1"/>
</dbReference>
<dbReference type="InterPro" id="IPR013087">
    <property type="entry name" value="Znf_C2H2_type"/>
</dbReference>
<dbReference type="InterPro" id="IPR051421">
    <property type="entry name" value="RNA_Proc_DNA_Dmg_Regulator"/>
</dbReference>
<evidence type="ECO:0000256" key="5">
    <source>
        <dbReference type="ARBA" id="ARBA00023242"/>
    </source>
</evidence>
<dbReference type="Pfam" id="PF12108">
    <property type="entry name" value="SF3a60_bindingd"/>
    <property type="match status" value="1"/>
</dbReference>
<accession>A0A6A5SAT7</accession>
<dbReference type="PANTHER" id="PTHR12786:SF2">
    <property type="entry name" value="SPLICING FACTOR 3A SUBUNIT 3"/>
    <property type="match status" value="1"/>
</dbReference>
<dbReference type="InterPro" id="IPR021966">
    <property type="entry name" value="SF3a60_bindingd"/>
</dbReference>
<dbReference type="Pfam" id="PF11931">
    <property type="entry name" value="SF3a60_Prp9_C"/>
    <property type="match status" value="1"/>
</dbReference>
<feature type="non-terminal residue" evidence="8">
    <location>
        <position position="1"/>
    </location>
</feature>
<dbReference type="Gene3D" id="3.30.160.60">
    <property type="entry name" value="Classic Zinc Finger"/>
    <property type="match status" value="1"/>
</dbReference>
<dbReference type="PANTHER" id="PTHR12786">
    <property type="entry name" value="SPLICING FACTOR SF3A-RELATED"/>
    <property type="match status" value="1"/>
</dbReference>
<keyword evidence="3" id="KW-0863">Zinc-finger</keyword>
<protein>
    <recommendedName>
        <fullName evidence="7">C2H2-type domain-containing protein</fullName>
    </recommendedName>
</protein>
<proteinExistence type="predicted"/>
<dbReference type="OrthoDB" id="2160351at2759"/>
<dbReference type="Pfam" id="PF12171">
    <property type="entry name" value="zf-C2H2_jaz"/>
    <property type="match status" value="1"/>
</dbReference>
<dbReference type="PROSITE" id="PS00028">
    <property type="entry name" value="ZINC_FINGER_C2H2_1"/>
    <property type="match status" value="1"/>
</dbReference>
<dbReference type="InterPro" id="IPR031774">
    <property type="entry name" value="SF3A3_dom"/>
</dbReference>
<dbReference type="InterPro" id="IPR003604">
    <property type="entry name" value="Matrin/U1-like-C_Znf_C2H2"/>
</dbReference>
<dbReference type="InterPro" id="IPR024598">
    <property type="entry name" value="SF3a60/Prp9_C"/>
</dbReference>
<dbReference type="InterPro" id="IPR036236">
    <property type="entry name" value="Znf_C2H2_sf"/>
</dbReference>
<dbReference type="GO" id="GO:0005681">
    <property type="term" value="C:spliceosomal complex"/>
    <property type="evidence" value="ECO:0007669"/>
    <property type="project" value="InterPro"/>
</dbReference>
<dbReference type="Proteomes" id="UP000800038">
    <property type="component" value="Unassembled WGS sequence"/>
</dbReference>
<dbReference type="Pfam" id="PF16837">
    <property type="entry name" value="SF3A3"/>
    <property type="match status" value="1"/>
</dbReference>
<sequence>MLLEDQRQLHEDLERLEDAAAERLLEDPPHVGTTSAPVASLMLTPRQIRDRLARDHDIAQFLEQIESQSSRLLHIYQDEAGAKEDEVRGLTHGDPMESFMQEIAAIKDFHSRYPNEPVENLEKAYKKRSPEDHVQSVAAIDSMFTGEEGFGRFFDLTTLHEQYLNLPVHQHARRLTYLQYLDLFDVFTPPQCNIRRDQKKSEAYIHYLKALQDYLESFMRRTKPLENLDKLFANFDKEFVEAWDKDEVPGWEKTDPASAPTNGAAQGEGIWCAACKKNFSKESVFEAHLVGKKHKKAVQESQNGTTDSAKPTDGAPVNMQRSKERAVAEREFRIRKVAAAMQTERSDTKANVERKQGMTERERQQELEQLYSETPDLAAKDDDEQSDGEEKIYNPLKLPLDWSGKPIPFWLYKLHGLGHELPCEVCGNYVYRGRREFDKHFNEPRHIHGLKCLGITNTTLFREITSIQEAESLWRKLQKDKKRERTLAENVVEMEDSQGNVMPEKVYRDLAAAGLL</sequence>
<feature type="compositionally biased region" description="Basic and acidic residues" evidence="6">
    <location>
        <begin position="344"/>
        <end position="366"/>
    </location>
</feature>
<dbReference type="GO" id="GO:0008270">
    <property type="term" value="F:zinc ion binding"/>
    <property type="evidence" value="ECO:0007669"/>
    <property type="project" value="UniProtKB-KW"/>
</dbReference>
<feature type="compositionally biased region" description="Polar residues" evidence="6">
    <location>
        <begin position="299"/>
        <end position="309"/>
    </location>
</feature>
<keyword evidence="9" id="KW-1185">Reference proteome</keyword>
<feature type="region of interest" description="Disordered" evidence="6">
    <location>
        <begin position="340"/>
        <end position="389"/>
    </location>
</feature>
<dbReference type="InterPro" id="IPR022755">
    <property type="entry name" value="Znf_C2H2_jaz"/>
</dbReference>
<dbReference type="EMBL" id="ML976258">
    <property type="protein sequence ID" value="KAF1935536.1"/>
    <property type="molecule type" value="Genomic_DNA"/>
</dbReference>
<organism evidence="8 9">
    <name type="scientific">Clathrospora elynae</name>
    <dbReference type="NCBI Taxonomy" id="706981"/>
    <lineage>
        <taxon>Eukaryota</taxon>
        <taxon>Fungi</taxon>
        <taxon>Dikarya</taxon>
        <taxon>Ascomycota</taxon>
        <taxon>Pezizomycotina</taxon>
        <taxon>Dothideomycetes</taxon>
        <taxon>Pleosporomycetidae</taxon>
        <taxon>Pleosporales</taxon>
        <taxon>Diademaceae</taxon>
        <taxon>Clathrospora</taxon>
    </lineage>
</organism>
<evidence type="ECO:0000313" key="8">
    <source>
        <dbReference type="EMBL" id="KAF1935536.1"/>
    </source>
</evidence>
<dbReference type="AlphaFoldDB" id="A0A6A5SAT7"/>
<evidence type="ECO:0000313" key="9">
    <source>
        <dbReference type="Proteomes" id="UP000800038"/>
    </source>
</evidence>
<gene>
    <name evidence="8" type="ORF">EJ02DRAFT_389026</name>
</gene>
<evidence type="ECO:0000256" key="1">
    <source>
        <dbReference type="ARBA" id="ARBA00004123"/>
    </source>
</evidence>
<keyword evidence="4" id="KW-0862">Zinc</keyword>